<organism evidence="3 4">
    <name type="scientific">Theileria orientalis</name>
    <dbReference type="NCBI Taxonomy" id="68886"/>
    <lineage>
        <taxon>Eukaryota</taxon>
        <taxon>Sar</taxon>
        <taxon>Alveolata</taxon>
        <taxon>Apicomplexa</taxon>
        <taxon>Aconoidasida</taxon>
        <taxon>Piroplasmida</taxon>
        <taxon>Theileriidae</taxon>
        <taxon>Theileria</taxon>
    </lineage>
</organism>
<evidence type="ECO:0000256" key="1">
    <source>
        <dbReference type="SAM" id="MobiDB-lite"/>
    </source>
</evidence>
<feature type="transmembrane region" description="Helical" evidence="2">
    <location>
        <begin position="463"/>
        <end position="480"/>
    </location>
</feature>
<keyword evidence="2" id="KW-0472">Membrane</keyword>
<feature type="transmembrane region" description="Helical" evidence="2">
    <location>
        <begin position="330"/>
        <end position="353"/>
    </location>
</feature>
<evidence type="ECO:0000256" key="2">
    <source>
        <dbReference type="SAM" id="Phobius"/>
    </source>
</evidence>
<name>A0A976SJ14_THEOR</name>
<feature type="transmembrane region" description="Helical" evidence="2">
    <location>
        <begin position="169"/>
        <end position="189"/>
    </location>
</feature>
<keyword evidence="2" id="KW-0812">Transmembrane</keyword>
<dbReference type="EMBL" id="CP056070">
    <property type="protein sequence ID" value="UVC49751.1"/>
    <property type="molecule type" value="Genomic_DNA"/>
</dbReference>
<feature type="transmembrane region" description="Helical" evidence="2">
    <location>
        <begin position="29"/>
        <end position="54"/>
    </location>
</feature>
<feature type="transmembrane region" description="Helical" evidence="2">
    <location>
        <begin position="359"/>
        <end position="376"/>
    </location>
</feature>
<feature type="transmembrane region" description="Helical" evidence="2">
    <location>
        <begin position="299"/>
        <end position="318"/>
    </location>
</feature>
<accession>A0A976SJ14</accession>
<protein>
    <submittedName>
        <fullName evidence="3">Uncharacterized protein</fullName>
    </submittedName>
</protein>
<proteinExistence type="predicted"/>
<gene>
    <name evidence="3" type="ORF">MACK_003862</name>
</gene>
<dbReference type="Proteomes" id="UP000244811">
    <property type="component" value="Chromosome 3"/>
</dbReference>
<feature type="transmembrane region" description="Helical" evidence="2">
    <location>
        <begin position="134"/>
        <end position="157"/>
    </location>
</feature>
<evidence type="ECO:0000313" key="3">
    <source>
        <dbReference type="EMBL" id="UVC49751.1"/>
    </source>
</evidence>
<dbReference type="AlphaFoldDB" id="A0A976SJ14"/>
<reference evidence="3" key="1">
    <citation type="submission" date="2022-07" db="EMBL/GenBank/DDBJ databases">
        <title>Evaluation of T. orientalis genome assembly methods using nanopore sequencing and analysis of variation between genomes.</title>
        <authorList>
            <person name="Yam J."/>
            <person name="Micallef M.L."/>
            <person name="Liu M."/>
            <person name="Djordjevic S.P."/>
            <person name="Bogema D.R."/>
            <person name="Jenkins C."/>
        </authorList>
    </citation>
    <scope>NUCLEOTIDE SEQUENCE</scope>
    <source>
        <strain evidence="3">Goon Nure</strain>
    </source>
</reference>
<feature type="transmembrane region" description="Helical" evidence="2">
    <location>
        <begin position="240"/>
        <end position="259"/>
    </location>
</feature>
<sequence length="512" mass="58721">MESGESQESRYLKGKSRGGRLLGPKSQSFIFFSILCVLLKSEALFTFFVCWLRGLQFTSGTIGLPDYNTLSHLWLLKPFFSLLIDKMDVPISQDSEELSKEPSTQEGVTDKPSEDNRPLVRYNSLSFFLNVKNYRVVVLLVAEYLIAFSSVTLYVLHMFKCFHTFFTNLLVYVQGLSLVCASSYCEGLFCRYVKNKPEETYVKFVSLRLAMTSLYGFTTLGCILLPVFYREGTLGKLLQINVFFPLFLTFNAIFVSWVVSRPVSKDEDEDSDSRYGIDVKQYRQNSASGPDVHQEDSEIFSLQFLVSLLVLLLVSMRLKNDFFNRHNHTMVDNYLFILLAQFFKFVASILVFKFMGTKLVKNLCLLVFGTAILLLYPFKSNTSAFFERMSSLGRWEVVLVGFVLSVVQQVLLTYSLMMCLHLAPKGYEASIMSLPSFTAHTTHLCLRQHVIDYLDLSLKQKSIFQYFSFAFFCYFFFVLYKEDIHELKKASSGKNLGELVFPVESQEPALEA</sequence>
<feature type="region of interest" description="Disordered" evidence="1">
    <location>
        <begin position="94"/>
        <end position="115"/>
    </location>
</feature>
<keyword evidence="2" id="KW-1133">Transmembrane helix</keyword>
<evidence type="ECO:0000313" key="4">
    <source>
        <dbReference type="Proteomes" id="UP000244811"/>
    </source>
</evidence>
<feature type="transmembrane region" description="Helical" evidence="2">
    <location>
        <begin position="209"/>
        <end position="228"/>
    </location>
</feature>